<evidence type="ECO:0000256" key="24">
    <source>
        <dbReference type="ARBA" id="ARBA00083097"/>
    </source>
</evidence>
<comment type="subcellular location">
    <subcellularLocation>
        <location evidence="1">Mitochondrion matrix</location>
    </subcellularLocation>
</comment>
<evidence type="ECO:0000256" key="9">
    <source>
        <dbReference type="ARBA" id="ARBA00023027"/>
    </source>
</evidence>
<sequence>MLAGKLALVTGAGSGIGRAAALTLAREGAKVIVTDQSKPKLDETLKQLTITGSKKLKGDTHTGIILDVSNAESVEETFKNIVKQHSKAPNVVINSAGITRDSFLLAMTQEMFKTVVDVNLTGTYNVVKCACTELTERKQDGSIVNIASIVGQTGNLAQVNYSASKAGVEALTKSVAKEMGKFGIRCNAVVPGFIDSPMTELMPEKVKKLFVTRIPIGRMGTPEEVAEVIVFLASDRSSYINGASILVTGGL</sequence>
<evidence type="ECO:0000256" key="13">
    <source>
        <dbReference type="ARBA" id="ARBA00037929"/>
    </source>
</evidence>
<dbReference type="RefSeq" id="XP_073969417.1">
    <property type="nucleotide sequence ID" value="XM_074113316.1"/>
</dbReference>
<dbReference type="VEuPathDB" id="VectorBase:RPRC009925"/>
<dbReference type="Proteomes" id="UP000015103">
    <property type="component" value="Unassembled WGS sequence"/>
</dbReference>
<comment type="similarity">
    <text evidence="3">Belongs to the short-chain dehydrogenases/reductases (SDR) family.</text>
</comment>
<evidence type="ECO:0000256" key="22">
    <source>
        <dbReference type="ARBA" id="ARBA00081419"/>
    </source>
</evidence>
<evidence type="ECO:0000259" key="26">
    <source>
        <dbReference type="SMART" id="SM00822"/>
    </source>
</evidence>
<comment type="catalytic activity">
    <reaction evidence="17">
        <text>a (3R)-3-hydroxyacyl-CoA + NAD(+) = a 3-oxoacyl-CoA + NADH + H(+)</text>
        <dbReference type="Rhea" id="RHEA:32711"/>
        <dbReference type="ChEBI" id="CHEBI:15378"/>
        <dbReference type="ChEBI" id="CHEBI:57319"/>
        <dbReference type="ChEBI" id="CHEBI:57540"/>
        <dbReference type="ChEBI" id="CHEBI:57945"/>
        <dbReference type="ChEBI" id="CHEBI:90726"/>
        <dbReference type="EC" id="1.1.1.n12"/>
    </reaction>
    <physiologicalReaction direction="left-to-right" evidence="17">
        <dbReference type="Rhea" id="RHEA:32712"/>
    </physiologicalReaction>
</comment>
<evidence type="ECO:0000256" key="20">
    <source>
        <dbReference type="ARBA" id="ARBA00070911"/>
    </source>
</evidence>
<dbReference type="FunCoup" id="T1I0V5">
    <property type="interactions" value="588"/>
</dbReference>
<dbReference type="GeneID" id="141446675"/>
<dbReference type="EC" id="1.1.1.n12" evidence="4"/>
<keyword evidence="12" id="KW-0275">Fatty acid biosynthesis</keyword>
<evidence type="ECO:0000256" key="17">
    <source>
        <dbReference type="ARBA" id="ARBA00052680"/>
    </source>
</evidence>
<dbReference type="PROSITE" id="PS00061">
    <property type="entry name" value="ADH_SHORT"/>
    <property type="match status" value="1"/>
</dbReference>
<evidence type="ECO:0000256" key="10">
    <source>
        <dbReference type="ARBA" id="ARBA00023098"/>
    </source>
</evidence>
<keyword evidence="6" id="KW-0597">Phosphoprotein</keyword>
<dbReference type="PRINTS" id="PR00080">
    <property type="entry name" value="SDRFAMILY"/>
</dbReference>
<evidence type="ECO:0000256" key="2">
    <source>
        <dbReference type="ARBA" id="ARBA00005194"/>
    </source>
</evidence>
<dbReference type="InterPro" id="IPR020904">
    <property type="entry name" value="Sc_DH/Rdtase_CS"/>
</dbReference>
<evidence type="ECO:0000256" key="16">
    <source>
        <dbReference type="ARBA" id="ARBA00050435"/>
    </source>
</evidence>
<comment type="catalytic activity">
    <reaction evidence="16">
        <text>17beta-hydroxy-5alpha-androstan-3-one + NAD(+) = 5alpha-androstan-3,17-dione + NADH + H(+)</text>
        <dbReference type="Rhea" id="RHEA:41992"/>
        <dbReference type="ChEBI" id="CHEBI:15378"/>
        <dbReference type="ChEBI" id="CHEBI:15994"/>
        <dbReference type="ChEBI" id="CHEBI:16330"/>
        <dbReference type="ChEBI" id="CHEBI:57540"/>
        <dbReference type="ChEBI" id="CHEBI:57945"/>
    </reaction>
    <physiologicalReaction direction="left-to-right" evidence="16">
        <dbReference type="Rhea" id="RHEA:41993"/>
    </physiologicalReaction>
</comment>
<dbReference type="PANTHER" id="PTHR42760">
    <property type="entry name" value="SHORT-CHAIN DEHYDROGENASES/REDUCTASES FAMILY MEMBER"/>
    <property type="match status" value="1"/>
</dbReference>
<evidence type="ECO:0000256" key="11">
    <source>
        <dbReference type="ARBA" id="ARBA00023128"/>
    </source>
</evidence>
<dbReference type="AlphaFoldDB" id="T1I0V5"/>
<evidence type="ECO:0000256" key="6">
    <source>
        <dbReference type="ARBA" id="ARBA00022553"/>
    </source>
</evidence>
<evidence type="ECO:0000256" key="5">
    <source>
        <dbReference type="ARBA" id="ARBA00022516"/>
    </source>
</evidence>
<evidence type="ECO:0000256" key="15">
    <source>
        <dbReference type="ARBA" id="ARBA00050232"/>
    </source>
</evidence>
<dbReference type="PANTHER" id="PTHR42760:SF83">
    <property type="entry name" value="(3R)-3-HYDROXYACYL-COA DEHYDROGENASE"/>
    <property type="match status" value="1"/>
</dbReference>
<evidence type="ECO:0000256" key="18">
    <source>
        <dbReference type="ARBA" id="ARBA00065174"/>
    </source>
</evidence>
<feature type="domain" description="Ketoreductase" evidence="26">
    <location>
        <begin position="5"/>
        <end position="194"/>
    </location>
</feature>
<keyword evidence="28" id="KW-1185">Reference proteome</keyword>
<keyword evidence="5" id="KW-0444">Lipid biosynthesis</keyword>
<dbReference type="InterPro" id="IPR057326">
    <property type="entry name" value="KR_dom"/>
</dbReference>
<proteinExistence type="inferred from homology"/>
<comment type="catalytic activity">
    <reaction evidence="15">
        <text>testosterone + NAD(+) = androst-4-ene-3,17-dione + NADH + H(+)</text>
        <dbReference type="Rhea" id="RHEA:14929"/>
        <dbReference type="ChEBI" id="CHEBI:15378"/>
        <dbReference type="ChEBI" id="CHEBI:16422"/>
        <dbReference type="ChEBI" id="CHEBI:17347"/>
        <dbReference type="ChEBI" id="CHEBI:57540"/>
        <dbReference type="ChEBI" id="CHEBI:57945"/>
        <dbReference type="EC" id="1.1.1.239"/>
    </reaction>
    <physiologicalReaction direction="left-to-right" evidence="15">
        <dbReference type="Rhea" id="RHEA:14930"/>
    </physiologicalReaction>
</comment>
<dbReference type="GO" id="GO:0004303">
    <property type="term" value="F:estradiol 17-beta-dehydrogenase [NAD(P)+] activity"/>
    <property type="evidence" value="ECO:0007669"/>
    <property type="project" value="UniProtKB-EC"/>
</dbReference>
<comment type="pathway">
    <text evidence="13">Steroid biosynthesis; estrogen biosynthesis.</text>
</comment>
<dbReference type="GO" id="GO:0008210">
    <property type="term" value="P:estrogen metabolic process"/>
    <property type="evidence" value="ECO:0007669"/>
    <property type="project" value="UniProtKB-ARBA"/>
</dbReference>
<dbReference type="FunFam" id="3.40.50.720:FF:000231">
    <property type="entry name" value="Estradiol 17-beta-dehydrogenase 8"/>
    <property type="match status" value="1"/>
</dbReference>
<keyword evidence="9" id="KW-0520">NAD</keyword>
<dbReference type="eggNOG" id="KOG1200">
    <property type="taxonomic scope" value="Eukaryota"/>
</dbReference>
<evidence type="ECO:0000313" key="28">
    <source>
        <dbReference type="Proteomes" id="UP000015103"/>
    </source>
</evidence>
<dbReference type="EMBL" id="ACPB03016232">
    <property type="status" value="NOT_ANNOTATED_CDS"/>
    <property type="molecule type" value="Genomic_DNA"/>
</dbReference>
<dbReference type="SUPFAM" id="SSF51735">
    <property type="entry name" value="NAD(P)-binding Rossmann-fold domains"/>
    <property type="match status" value="1"/>
</dbReference>
<evidence type="ECO:0000256" key="7">
    <source>
        <dbReference type="ARBA" id="ARBA00022832"/>
    </source>
</evidence>
<keyword evidence="10" id="KW-0443">Lipid metabolism</keyword>
<dbReference type="InterPro" id="IPR002347">
    <property type="entry name" value="SDR_fam"/>
</dbReference>
<dbReference type="SMART" id="SM00822">
    <property type="entry name" value="PKS_KR"/>
    <property type="match status" value="1"/>
</dbReference>
<evidence type="ECO:0000256" key="4">
    <source>
        <dbReference type="ARBA" id="ARBA00012456"/>
    </source>
</evidence>
<dbReference type="NCBIfam" id="NF009466">
    <property type="entry name" value="PRK12826.1-2"/>
    <property type="match status" value="1"/>
</dbReference>
<comment type="subunit">
    <text evidence="18">Heterotetramer with CBR4; contains two molecules of HSD17B8 and CBR4.</text>
</comment>
<evidence type="ECO:0000256" key="21">
    <source>
        <dbReference type="ARBA" id="ARBA00077835"/>
    </source>
</evidence>
<accession>T1I0V5</accession>
<dbReference type="InParanoid" id="T1I0V5"/>
<organism evidence="27 28">
    <name type="scientific">Rhodnius prolixus</name>
    <name type="common">Triatomid bug</name>
    <dbReference type="NCBI Taxonomy" id="13249"/>
    <lineage>
        <taxon>Eukaryota</taxon>
        <taxon>Metazoa</taxon>
        <taxon>Ecdysozoa</taxon>
        <taxon>Arthropoda</taxon>
        <taxon>Hexapoda</taxon>
        <taxon>Insecta</taxon>
        <taxon>Pterygota</taxon>
        <taxon>Neoptera</taxon>
        <taxon>Paraneoptera</taxon>
        <taxon>Hemiptera</taxon>
        <taxon>Heteroptera</taxon>
        <taxon>Panheteroptera</taxon>
        <taxon>Cimicomorpha</taxon>
        <taxon>Reduviidae</taxon>
        <taxon>Triatominae</taxon>
        <taxon>Rhodnius</taxon>
    </lineage>
</organism>
<evidence type="ECO:0000256" key="3">
    <source>
        <dbReference type="ARBA" id="ARBA00006484"/>
    </source>
</evidence>
<dbReference type="GO" id="GO:0048038">
    <property type="term" value="F:quinone binding"/>
    <property type="evidence" value="ECO:0007669"/>
    <property type="project" value="TreeGrafter"/>
</dbReference>
<keyword evidence="7" id="KW-0276">Fatty acid metabolism</keyword>
<evidence type="ECO:0000256" key="1">
    <source>
        <dbReference type="ARBA" id="ARBA00004305"/>
    </source>
</evidence>
<dbReference type="EnsemblMetazoa" id="RPRC009925-RA">
    <property type="protein sequence ID" value="RPRC009925-PA"/>
    <property type="gene ID" value="RPRC009925"/>
</dbReference>
<comment type="catalytic activity">
    <reaction evidence="14">
        <text>17beta-estradiol + NAD(+) = estrone + NADH + H(+)</text>
        <dbReference type="Rhea" id="RHEA:24612"/>
        <dbReference type="ChEBI" id="CHEBI:15378"/>
        <dbReference type="ChEBI" id="CHEBI:16469"/>
        <dbReference type="ChEBI" id="CHEBI:17263"/>
        <dbReference type="ChEBI" id="CHEBI:57540"/>
        <dbReference type="ChEBI" id="CHEBI:57945"/>
        <dbReference type="EC" id="1.1.1.62"/>
    </reaction>
    <physiologicalReaction direction="left-to-right" evidence="14">
        <dbReference type="Rhea" id="RHEA:24613"/>
    </physiologicalReaction>
    <physiologicalReaction direction="right-to-left" evidence="14">
        <dbReference type="Rhea" id="RHEA:24614"/>
    </physiologicalReaction>
</comment>
<evidence type="ECO:0000256" key="23">
    <source>
        <dbReference type="ARBA" id="ARBA00081936"/>
    </source>
</evidence>
<evidence type="ECO:0000256" key="25">
    <source>
        <dbReference type="ARBA" id="ARBA00083258"/>
    </source>
</evidence>
<dbReference type="Gene3D" id="3.40.50.720">
    <property type="entry name" value="NAD(P)-binding Rossmann-like Domain"/>
    <property type="match status" value="1"/>
</dbReference>
<keyword evidence="8" id="KW-0560">Oxidoreductase</keyword>
<dbReference type="Pfam" id="PF13561">
    <property type="entry name" value="adh_short_C2"/>
    <property type="match status" value="1"/>
</dbReference>
<dbReference type="HOGENOM" id="CLU_010194_1_3_1"/>
<name>T1I0V5_RHOPR</name>
<evidence type="ECO:0000256" key="12">
    <source>
        <dbReference type="ARBA" id="ARBA00023160"/>
    </source>
</evidence>
<evidence type="ECO:0000256" key="19">
    <source>
        <dbReference type="ARBA" id="ARBA00066822"/>
    </source>
</evidence>
<evidence type="ECO:0000313" key="27">
    <source>
        <dbReference type="EnsemblMetazoa" id="RPRC009925-PA"/>
    </source>
</evidence>
<evidence type="ECO:0000256" key="14">
    <source>
        <dbReference type="ARBA" id="ARBA00049069"/>
    </source>
</evidence>
<dbReference type="STRING" id="13249.T1I0V5"/>
<reference evidence="27" key="1">
    <citation type="submission" date="2015-05" db="UniProtKB">
        <authorList>
            <consortium name="EnsemblMetazoa"/>
        </authorList>
    </citation>
    <scope>IDENTIFICATION</scope>
</reference>
<dbReference type="GO" id="GO:0005759">
    <property type="term" value="C:mitochondrial matrix"/>
    <property type="evidence" value="ECO:0007669"/>
    <property type="project" value="UniProtKB-SubCell"/>
</dbReference>
<keyword evidence="11" id="KW-0496">Mitochondrion</keyword>
<dbReference type="OMA" id="LFGVQCD"/>
<comment type="pathway">
    <text evidence="2">Lipid metabolism; fatty acid biosynthesis.</text>
</comment>
<protein>
    <recommendedName>
        <fullName evidence="20">(3R)-3-hydroxyacyl-CoA dehydrogenase</fullName>
        <ecNumber evidence="19">1.1.1.239</ecNumber>
        <ecNumber evidence="4">1.1.1.n12</ecNumber>
    </recommendedName>
    <alternativeName>
        <fullName evidence="22">17-beta-hydroxysteroid dehydrogenase 8</fullName>
    </alternativeName>
    <alternativeName>
        <fullName evidence="21">3-ketoacyl-[acyl-carrier-protein] reductase alpha subunit</fullName>
    </alternativeName>
    <alternativeName>
        <fullName evidence="24">3-oxoacyl-[acyl-carrier-protein] reductase</fullName>
    </alternativeName>
    <alternativeName>
        <fullName evidence="25">Estradiol 17-beta-dehydrogenase 8</fullName>
    </alternativeName>
    <alternativeName>
        <fullName evidence="23">Testosterone 17-beta-dehydrogenase 8</fullName>
    </alternativeName>
</protein>
<dbReference type="PRINTS" id="PR00081">
    <property type="entry name" value="GDHRDH"/>
</dbReference>
<dbReference type="GO" id="GO:0006633">
    <property type="term" value="P:fatty acid biosynthetic process"/>
    <property type="evidence" value="ECO:0007669"/>
    <property type="project" value="UniProtKB-KW"/>
</dbReference>
<dbReference type="EC" id="1.1.1.239" evidence="19"/>
<dbReference type="InterPro" id="IPR036291">
    <property type="entry name" value="NAD(P)-bd_dom_sf"/>
</dbReference>
<dbReference type="GO" id="GO:0047035">
    <property type="term" value="F:testosterone dehydrogenase (NAD+) activity"/>
    <property type="evidence" value="ECO:0007669"/>
    <property type="project" value="UniProtKB-EC"/>
</dbReference>
<evidence type="ECO:0000256" key="8">
    <source>
        <dbReference type="ARBA" id="ARBA00023002"/>
    </source>
</evidence>